<dbReference type="Proteomes" id="UP000193006">
    <property type="component" value="Chromosome"/>
</dbReference>
<dbReference type="InterPro" id="IPR058031">
    <property type="entry name" value="AAA_lid_NorR"/>
</dbReference>
<dbReference type="SMART" id="SM00382">
    <property type="entry name" value="AAA"/>
    <property type="match status" value="1"/>
</dbReference>
<dbReference type="RefSeq" id="WP_066160954.1">
    <property type="nucleotide sequence ID" value="NZ_CP020814.1"/>
</dbReference>
<dbReference type="PROSITE" id="PS00676">
    <property type="entry name" value="SIGMA54_INTERACT_2"/>
    <property type="match status" value="1"/>
</dbReference>
<dbReference type="InterPro" id="IPR027417">
    <property type="entry name" value="P-loop_NTPase"/>
</dbReference>
<evidence type="ECO:0000256" key="1">
    <source>
        <dbReference type="ARBA" id="ARBA00022741"/>
    </source>
</evidence>
<keyword evidence="1" id="KW-0547">Nucleotide-binding</keyword>
<dbReference type="InterPro" id="IPR029016">
    <property type="entry name" value="GAF-like_dom_sf"/>
</dbReference>
<dbReference type="PROSITE" id="PS00688">
    <property type="entry name" value="SIGMA54_INTERACT_3"/>
    <property type="match status" value="1"/>
</dbReference>
<dbReference type="Gene3D" id="1.10.10.60">
    <property type="entry name" value="Homeodomain-like"/>
    <property type="match status" value="1"/>
</dbReference>
<dbReference type="AlphaFoldDB" id="A0A1X9M9M4"/>
<evidence type="ECO:0000256" key="5">
    <source>
        <dbReference type="ARBA" id="ARBA00023163"/>
    </source>
</evidence>
<keyword evidence="4" id="KW-0238">DNA-binding</keyword>
<sequence length="618" mass="70482">MIDTSISIDLWRRFVKDGTLDSSRVNKRILESWHRCKHLNVDPFINRVKEFLLLDDLITQRKRNTLLLEAAKPQLTKMDSSIQELGMIALITDPNGYVLSMSGNKEIMKEARKINFIEGVRWTEAHAGTNAIGTALQAKEAMMINGAEHFAVASHRWSCAASPIFRDDGQVLGIIDFSCPIEKTHPYMLGMAVTAAHAIEREASILQHREEMDLIQQTMDLTDNNQLLLITNIREKVVTASKPIRDKISNWFGKHKEEFLTYNLHIQSVIPIYSKRNGTLIGHATYFTEQKKDTFFIPTNTFTFRGEKGISQSFQQLLQELQRVAPTNANVSIHGETGTGKEVIARTIHENSTRKDGPFIAVNCGAIPKDLMESELFGYEEGAFTGALRSGKKGKFELAHKGTIFLDEIGEITPAMQVALLRVIQERTINPIGSQKEVPIDIRIITATHKDLQTLTTDGLFREDLFYRLHVYPINIPPLRQRKEDIPYLVRYFCVENDWDIQLPTEFFNHLSEYDWPGNIRELYNVLERFKILSESEPINKGNIQIWINQLGLRNSSTEKETHATTPIPKPTLTAREQVQKEMMTEALKKTNGNVGLAAKFLGVPRSTFYKRLKKYQL</sequence>
<dbReference type="Pfam" id="PF02954">
    <property type="entry name" value="HTH_8"/>
    <property type="match status" value="1"/>
</dbReference>
<dbReference type="Gene3D" id="3.40.50.300">
    <property type="entry name" value="P-loop containing nucleotide triphosphate hydrolases"/>
    <property type="match status" value="1"/>
</dbReference>
<keyword evidence="2" id="KW-0067">ATP-binding</keyword>
<dbReference type="Pfam" id="PF01590">
    <property type="entry name" value="GAF"/>
    <property type="match status" value="1"/>
</dbReference>
<dbReference type="Pfam" id="PF00158">
    <property type="entry name" value="Sigma54_activat"/>
    <property type="match status" value="1"/>
</dbReference>
<dbReference type="InterPro" id="IPR002197">
    <property type="entry name" value="HTH_Fis"/>
</dbReference>
<protein>
    <submittedName>
        <fullName evidence="7">Acetoin dehydrogenase operon transcriptional activator AcoR</fullName>
    </submittedName>
</protein>
<dbReference type="InterPro" id="IPR002078">
    <property type="entry name" value="Sigma_54_int"/>
</dbReference>
<dbReference type="GO" id="GO:0043565">
    <property type="term" value="F:sequence-specific DNA binding"/>
    <property type="evidence" value="ECO:0007669"/>
    <property type="project" value="InterPro"/>
</dbReference>
<dbReference type="PANTHER" id="PTHR32071">
    <property type="entry name" value="TRANSCRIPTIONAL REGULATORY PROTEIN"/>
    <property type="match status" value="1"/>
</dbReference>
<dbReference type="Pfam" id="PF25601">
    <property type="entry name" value="AAA_lid_14"/>
    <property type="match status" value="1"/>
</dbReference>
<dbReference type="PRINTS" id="PR01590">
    <property type="entry name" value="HTHFIS"/>
</dbReference>
<dbReference type="SUPFAM" id="SSF46689">
    <property type="entry name" value="Homeodomain-like"/>
    <property type="match status" value="1"/>
</dbReference>
<dbReference type="GO" id="GO:0005524">
    <property type="term" value="F:ATP binding"/>
    <property type="evidence" value="ECO:0007669"/>
    <property type="project" value="UniProtKB-KW"/>
</dbReference>
<dbReference type="GO" id="GO:0006355">
    <property type="term" value="P:regulation of DNA-templated transcription"/>
    <property type="evidence" value="ECO:0007669"/>
    <property type="project" value="InterPro"/>
</dbReference>
<name>A0A1X9M9M4_9BACI</name>
<dbReference type="KEGG" id="bkw:BkAM31D_09980"/>
<dbReference type="CDD" id="cd00009">
    <property type="entry name" value="AAA"/>
    <property type="match status" value="1"/>
</dbReference>
<dbReference type="FunFam" id="3.40.50.300:FF:000006">
    <property type="entry name" value="DNA-binding transcriptional regulator NtrC"/>
    <property type="match status" value="1"/>
</dbReference>
<keyword evidence="8" id="KW-1185">Reference proteome</keyword>
<evidence type="ECO:0000313" key="7">
    <source>
        <dbReference type="EMBL" id="ARK30159.1"/>
    </source>
</evidence>
<dbReference type="PROSITE" id="PS50045">
    <property type="entry name" value="SIGMA54_INTERACT_4"/>
    <property type="match status" value="1"/>
</dbReference>
<dbReference type="InterPro" id="IPR025943">
    <property type="entry name" value="Sigma_54_int_dom_ATP-bd_2"/>
</dbReference>
<gene>
    <name evidence="7" type="primary">acoR_1</name>
    <name evidence="7" type="ORF">BkAM31D_09980</name>
</gene>
<reference evidence="7 8" key="1">
    <citation type="submission" date="2017-04" db="EMBL/GenBank/DDBJ databases">
        <title>Bacillus krulwichiae AM31D Genome sequencing and assembly.</title>
        <authorList>
            <person name="Krulwich T.A."/>
            <person name="Anastor L."/>
            <person name="Ehrlich R."/>
            <person name="Ehrlich G.D."/>
            <person name="Janto B."/>
        </authorList>
    </citation>
    <scope>NUCLEOTIDE SEQUENCE [LARGE SCALE GENOMIC DNA]</scope>
    <source>
        <strain evidence="7 8">AM31D</strain>
    </source>
</reference>
<dbReference type="InterPro" id="IPR003018">
    <property type="entry name" value="GAF"/>
</dbReference>
<evidence type="ECO:0000313" key="8">
    <source>
        <dbReference type="Proteomes" id="UP000193006"/>
    </source>
</evidence>
<dbReference type="InterPro" id="IPR025944">
    <property type="entry name" value="Sigma_54_int_dom_CS"/>
</dbReference>
<dbReference type="InterPro" id="IPR003593">
    <property type="entry name" value="AAA+_ATPase"/>
</dbReference>
<dbReference type="PANTHER" id="PTHR32071:SF101">
    <property type="entry name" value="ACETOIN DEHYDROGENASE OPERON TRANSCRIPTIONAL ACTIVATOR ACOR"/>
    <property type="match status" value="1"/>
</dbReference>
<feature type="domain" description="Sigma-54 factor interaction" evidence="6">
    <location>
        <begin position="307"/>
        <end position="532"/>
    </location>
</feature>
<dbReference type="InterPro" id="IPR009057">
    <property type="entry name" value="Homeodomain-like_sf"/>
</dbReference>
<keyword evidence="5" id="KW-0804">Transcription</keyword>
<dbReference type="STRING" id="199441.BkAM31D_09980"/>
<proteinExistence type="predicted"/>
<dbReference type="Gene3D" id="1.10.8.60">
    <property type="match status" value="1"/>
</dbReference>
<evidence type="ECO:0000256" key="2">
    <source>
        <dbReference type="ARBA" id="ARBA00022840"/>
    </source>
</evidence>
<organism evidence="7 8">
    <name type="scientific">Halalkalibacter krulwichiae</name>
    <dbReference type="NCBI Taxonomy" id="199441"/>
    <lineage>
        <taxon>Bacteria</taxon>
        <taxon>Bacillati</taxon>
        <taxon>Bacillota</taxon>
        <taxon>Bacilli</taxon>
        <taxon>Bacillales</taxon>
        <taxon>Bacillaceae</taxon>
        <taxon>Halalkalibacter</taxon>
    </lineage>
</organism>
<evidence type="ECO:0000256" key="3">
    <source>
        <dbReference type="ARBA" id="ARBA00023015"/>
    </source>
</evidence>
<evidence type="ECO:0000259" key="6">
    <source>
        <dbReference type="PROSITE" id="PS50045"/>
    </source>
</evidence>
<evidence type="ECO:0000256" key="4">
    <source>
        <dbReference type="ARBA" id="ARBA00023125"/>
    </source>
</evidence>
<dbReference type="EMBL" id="CP020814">
    <property type="protein sequence ID" value="ARK30159.1"/>
    <property type="molecule type" value="Genomic_DNA"/>
</dbReference>
<keyword evidence="3" id="KW-0805">Transcription regulation</keyword>
<accession>A0A1X9M9M4</accession>
<dbReference type="Gene3D" id="3.30.450.40">
    <property type="match status" value="1"/>
</dbReference>
<dbReference type="SUPFAM" id="SSF52540">
    <property type="entry name" value="P-loop containing nucleoside triphosphate hydrolases"/>
    <property type="match status" value="1"/>
</dbReference>